<evidence type="ECO:0000313" key="1">
    <source>
        <dbReference type="EMBL" id="NNV20668.1"/>
    </source>
</evidence>
<evidence type="ECO:0000313" key="2">
    <source>
        <dbReference type="Proteomes" id="UP000526233"/>
    </source>
</evidence>
<organism evidence="1 2">
    <name type="scientific">Brucella pseudogrignonensis</name>
    <dbReference type="NCBI Taxonomy" id="419475"/>
    <lineage>
        <taxon>Bacteria</taxon>
        <taxon>Pseudomonadati</taxon>
        <taxon>Pseudomonadota</taxon>
        <taxon>Alphaproteobacteria</taxon>
        <taxon>Hyphomicrobiales</taxon>
        <taxon>Brucellaceae</taxon>
        <taxon>Brucella/Ochrobactrum group</taxon>
        <taxon>Brucella</taxon>
    </lineage>
</organism>
<gene>
    <name evidence="1" type="ORF">EHE22_09540</name>
</gene>
<protein>
    <submittedName>
        <fullName evidence="1">Uncharacterized protein</fullName>
    </submittedName>
</protein>
<dbReference type="RefSeq" id="WP_171379939.1">
    <property type="nucleotide sequence ID" value="NZ_PKQI01000002.1"/>
</dbReference>
<name>A0A7Y3WWZ1_9HYPH</name>
<dbReference type="EMBL" id="PKQI01000002">
    <property type="protein sequence ID" value="NNV20668.1"/>
    <property type="molecule type" value="Genomic_DNA"/>
</dbReference>
<comment type="caution">
    <text evidence="1">The sequence shown here is derived from an EMBL/GenBank/DDBJ whole genome shotgun (WGS) entry which is preliminary data.</text>
</comment>
<reference evidence="1 2" key="1">
    <citation type="submission" date="2018-11" db="EMBL/GenBank/DDBJ databases">
        <title>Genome sequencing and analysis.</title>
        <authorList>
            <person name="Huang Y.-T."/>
        </authorList>
    </citation>
    <scope>NUCLEOTIDE SEQUENCE [LARGE SCALE GENOMIC DNA]</scope>
    <source>
        <strain evidence="1 2">SHIN</strain>
    </source>
</reference>
<dbReference type="Proteomes" id="UP000526233">
    <property type="component" value="Unassembled WGS sequence"/>
</dbReference>
<dbReference type="AlphaFoldDB" id="A0A7Y3WWZ1"/>
<proteinExistence type="predicted"/>
<sequence>MGSPILRTEFAKATLPAESRKPCDAPVTLPDRALSAKELTPMWGKDRSALAVCEQRRAAAVASIEAIPASIPVPQERPK</sequence>
<accession>A0A7Y3WWZ1</accession>